<dbReference type="Proteomes" id="UP001359485">
    <property type="component" value="Unassembled WGS sequence"/>
</dbReference>
<proteinExistence type="predicted"/>
<name>A0ABR1ANX1_POLSC</name>
<protein>
    <submittedName>
        <fullName evidence="1">Uncharacterized protein</fullName>
    </submittedName>
</protein>
<gene>
    <name evidence="1" type="ORF">RUM44_011049</name>
</gene>
<reference evidence="1 2" key="1">
    <citation type="submission" date="2023-09" db="EMBL/GenBank/DDBJ databases">
        <title>Genomes of two closely related lineages of the louse Polyplax serrata with different host specificities.</title>
        <authorList>
            <person name="Martinu J."/>
            <person name="Tarabai H."/>
            <person name="Stefka J."/>
            <person name="Hypsa V."/>
        </authorList>
    </citation>
    <scope>NUCLEOTIDE SEQUENCE [LARGE SCALE GENOMIC DNA]</scope>
    <source>
        <strain evidence="1">98ZLc_SE</strain>
    </source>
</reference>
<dbReference type="EMBL" id="JAWJWF010000046">
    <property type="protein sequence ID" value="KAK6624191.1"/>
    <property type="molecule type" value="Genomic_DNA"/>
</dbReference>
<evidence type="ECO:0000313" key="2">
    <source>
        <dbReference type="Proteomes" id="UP001359485"/>
    </source>
</evidence>
<keyword evidence="2" id="KW-1185">Reference proteome</keyword>
<accession>A0ABR1ANX1</accession>
<comment type="caution">
    <text evidence="1">The sequence shown here is derived from an EMBL/GenBank/DDBJ whole genome shotgun (WGS) entry which is preliminary data.</text>
</comment>
<organism evidence="1 2">
    <name type="scientific">Polyplax serrata</name>
    <name type="common">Common mouse louse</name>
    <dbReference type="NCBI Taxonomy" id="468196"/>
    <lineage>
        <taxon>Eukaryota</taxon>
        <taxon>Metazoa</taxon>
        <taxon>Ecdysozoa</taxon>
        <taxon>Arthropoda</taxon>
        <taxon>Hexapoda</taxon>
        <taxon>Insecta</taxon>
        <taxon>Pterygota</taxon>
        <taxon>Neoptera</taxon>
        <taxon>Paraneoptera</taxon>
        <taxon>Psocodea</taxon>
        <taxon>Troctomorpha</taxon>
        <taxon>Phthiraptera</taxon>
        <taxon>Anoplura</taxon>
        <taxon>Polyplacidae</taxon>
        <taxon>Polyplax</taxon>
    </lineage>
</organism>
<evidence type="ECO:0000313" key="1">
    <source>
        <dbReference type="EMBL" id="KAK6624191.1"/>
    </source>
</evidence>
<sequence length="215" mass="24929">MSVPSRTGKEFLEFDINREWRQGFFGAVSPLSSLNYLPGTRKGLSLSHGKTELLLIIVSIPSLIQQIRWDILQMSRVKTSVYHSYPKPIKALQPIPQSNQYQKKKNELDQYNEARESLEWLVPQPFVSHELDEDEPSSTTRIKNKQEDDKVTCWCRRQCEQLNERTETLRQQTRAMLRPEKGTNGLRWWGRIGQMVGRQPSAKNIGSTSKVNSRD</sequence>